<name>A0A392MM78_9FABA</name>
<feature type="non-terminal residue" evidence="1">
    <location>
        <position position="51"/>
    </location>
</feature>
<organism evidence="1 2">
    <name type="scientific">Trifolium medium</name>
    <dbReference type="NCBI Taxonomy" id="97028"/>
    <lineage>
        <taxon>Eukaryota</taxon>
        <taxon>Viridiplantae</taxon>
        <taxon>Streptophyta</taxon>
        <taxon>Embryophyta</taxon>
        <taxon>Tracheophyta</taxon>
        <taxon>Spermatophyta</taxon>
        <taxon>Magnoliopsida</taxon>
        <taxon>eudicotyledons</taxon>
        <taxon>Gunneridae</taxon>
        <taxon>Pentapetalae</taxon>
        <taxon>rosids</taxon>
        <taxon>fabids</taxon>
        <taxon>Fabales</taxon>
        <taxon>Fabaceae</taxon>
        <taxon>Papilionoideae</taxon>
        <taxon>50 kb inversion clade</taxon>
        <taxon>NPAAA clade</taxon>
        <taxon>Hologalegina</taxon>
        <taxon>IRL clade</taxon>
        <taxon>Trifolieae</taxon>
        <taxon>Trifolium</taxon>
    </lineage>
</organism>
<dbReference type="EMBL" id="LXQA010014249">
    <property type="protein sequence ID" value="MCH88481.1"/>
    <property type="molecule type" value="Genomic_DNA"/>
</dbReference>
<reference evidence="1 2" key="1">
    <citation type="journal article" date="2018" name="Front. Plant Sci.">
        <title>Red Clover (Trifolium pratense) and Zigzag Clover (T. medium) - A Picture of Genomic Similarities and Differences.</title>
        <authorList>
            <person name="Dluhosova J."/>
            <person name="Istvanek J."/>
            <person name="Nedelnik J."/>
            <person name="Repkova J."/>
        </authorList>
    </citation>
    <scope>NUCLEOTIDE SEQUENCE [LARGE SCALE GENOMIC DNA]</scope>
    <source>
        <strain evidence="2">cv. 10/8</strain>
        <tissue evidence="1">Leaf</tissue>
    </source>
</reference>
<sequence length="51" mass="5424">MLSIAAATTAIAARRVKNEGYRVSIWRSGHPGCCGRYFGEAGDIAGRGRRG</sequence>
<dbReference type="AlphaFoldDB" id="A0A392MM78"/>
<evidence type="ECO:0000313" key="1">
    <source>
        <dbReference type="EMBL" id="MCH88481.1"/>
    </source>
</evidence>
<protein>
    <submittedName>
        <fullName evidence="1">Uncharacterized protein</fullName>
    </submittedName>
</protein>
<keyword evidence="2" id="KW-1185">Reference proteome</keyword>
<accession>A0A392MM78</accession>
<evidence type="ECO:0000313" key="2">
    <source>
        <dbReference type="Proteomes" id="UP000265520"/>
    </source>
</evidence>
<comment type="caution">
    <text evidence="1">The sequence shown here is derived from an EMBL/GenBank/DDBJ whole genome shotgun (WGS) entry which is preliminary data.</text>
</comment>
<gene>
    <name evidence="1" type="ORF">A2U01_0009370</name>
</gene>
<proteinExistence type="predicted"/>
<dbReference type="Proteomes" id="UP000265520">
    <property type="component" value="Unassembled WGS sequence"/>
</dbReference>